<evidence type="ECO:0000256" key="7">
    <source>
        <dbReference type="PIRSR" id="PIRSR001235-1"/>
    </source>
</evidence>
<dbReference type="Proteomes" id="UP000633136">
    <property type="component" value="Unassembled WGS sequence"/>
</dbReference>
<reference evidence="10" key="1">
    <citation type="journal article" date="2014" name="Int. J. Syst. Evol. Microbiol.">
        <title>Complete genome sequence of Corynebacterium casei LMG S-19264T (=DSM 44701T), isolated from a smear-ripened cheese.</title>
        <authorList>
            <consortium name="US DOE Joint Genome Institute (JGI-PGF)"/>
            <person name="Walter F."/>
            <person name="Albersmeier A."/>
            <person name="Kalinowski J."/>
            <person name="Ruckert C."/>
        </authorList>
    </citation>
    <scope>NUCLEOTIDE SEQUENCE</scope>
    <source>
        <strain evidence="10">CGMCC 1.15388</strain>
    </source>
</reference>
<name>A0A917EQB3_9MICC</name>
<dbReference type="GO" id="GO:0016813">
    <property type="term" value="F:hydrolase activity, acting on carbon-nitrogen (but not peptide) bonds, in linear amidines"/>
    <property type="evidence" value="ECO:0007669"/>
    <property type="project" value="InterPro"/>
</dbReference>
<feature type="binding site" evidence="7">
    <location>
        <position position="104"/>
    </location>
    <ligand>
        <name>Zn(2+)</name>
        <dbReference type="ChEBI" id="CHEBI:29105"/>
        <label>2</label>
    </ligand>
</feature>
<dbReference type="InterPro" id="IPR036264">
    <property type="entry name" value="Bact_exopeptidase_dim_dom"/>
</dbReference>
<evidence type="ECO:0000259" key="9">
    <source>
        <dbReference type="Pfam" id="PF07687"/>
    </source>
</evidence>
<evidence type="ECO:0000256" key="8">
    <source>
        <dbReference type="PIRSR" id="PIRSR001235-2"/>
    </source>
</evidence>
<dbReference type="InterPro" id="IPR010158">
    <property type="entry name" value="Amidase_Cbmase"/>
</dbReference>
<evidence type="ECO:0000256" key="6">
    <source>
        <dbReference type="ARBA" id="ARBA00023211"/>
    </source>
</evidence>
<feature type="binding site" evidence="8">
    <location>
        <position position="232"/>
    </location>
    <ligand>
        <name>allantoate</name>
        <dbReference type="ChEBI" id="CHEBI:17536"/>
    </ligand>
</feature>
<dbReference type="PROSITE" id="PS00758">
    <property type="entry name" value="ARGE_DAPE_CPG2_1"/>
    <property type="match status" value="1"/>
</dbReference>
<comment type="cofactor">
    <cofactor evidence="7">
        <name>Zn(2+)</name>
        <dbReference type="ChEBI" id="CHEBI:29105"/>
    </cofactor>
    <text evidence="7">Binds 2 Zn(2+) ions per subunit.</text>
</comment>
<organism evidence="10 11">
    <name type="scientific">Nesterenkonia cremea</name>
    <dbReference type="NCBI Taxonomy" id="1882340"/>
    <lineage>
        <taxon>Bacteria</taxon>
        <taxon>Bacillati</taxon>
        <taxon>Actinomycetota</taxon>
        <taxon>Actinomycetes</taxon>
        <taxon>Micrococcales</taxon>
        <taxon>Micrococcaceae</taxon>
        <taxon>Nesterenkonia</taxon>
    </lineage>
</organism>
<comment type="similarity">
    <text evidence="2">Belongs to the peptidase M20 family.</text>
</comment>
<evidence type="ECO:0000256" key="1">
    <source>
        <dbReference type="ARBA" id="ARBA00001936"/>
    </source>
</evidence>
<dbReference type="RefSeq" id="WP_188683444.1">
    <property type="nucleotide sequence ID" value="NZ_BMIS01000003.1"/>
</dbReference>
<feature type="binding site" evidence="7">
    <location>
        <position position="93"/>
    </location>
    <ligand>
        <name>Zn(2+)</name>
        <dbReference type="ChEBI" id="CHEBI:29105"/>
        <label>1</label>
    </ligand>
</feature>
<feature type="domain" description="Peptidase M20 dimerisation" evidence="9">
    <location>
        <begin position="228"/>
        <end position="324"/>
    </location>
</feature>
<dbReference type="PIRSF" id="PIRSF001235">
    <property type="entry name" value="Amidase_carbamoylase"/>
    <property type="match status" value="1"/>
</dbReference>
<evidence type="ECO:0000313" key="11">
    <source>
        <dbReference type="Proteomes" id="UP000633136"/>
    </source>
</evidence>
<evidence type="ECO:0000256" key="4">
    <source>
        <dbReference type="ARBA" id="ARBA00022723"/>
    </source>
</evidence>
<protein>
    <submittedName>
        <fullName evidence="10">Zn-dependent hydrolase</fullName>
    </submittedName>
</protein>
<dbReference type="InterPro" id="IPR001261">
    <property type="entry name" value="ArgE/DapE_CS"/>
</dbReference>
<dbReference type="InterPro" id="IPR002933">
    <property type="entry name" value="Peptidase_M20"/>
</dbReference>
<gene>
    <name evidence="10" type="ORF">GCM10011401_10860</name>
</gene>
<dbReference type="InterPro" id="IPR011650">
    <property type="entry name" value="Peptidase_M20_dimer"/>
</dbReference>
<keyword evidence="6" id="KW-0464">Manganese</keyword>
<dbReference type="Pfam" id="PF01546">
    <property type="entry name" value="Peptidase_M20"/>
    <property type="match status" value="1"/>
</dbReference>
<evidence type="ECO:0000256" key="5">
    <source>
        <dbReference type="ARBA" id="ARBA00022801"/>
    </source>
</evidence>
<feature type="binding site" evidence="8">
    <location>
        <position position="303"/>
    </location>
    <ligand>
        <name>allantoate</name>
        <dbReference type="ChEBI" id="CHEBI:17536"/>
    </ligand>
</feature>
<reference evidence="10" key="2">
    <citation type="submission" date="2020-09" db="EMBL/GenBank/DDBJ databases">
        <authorList>
            <person name="Sun Q."/>
            <person name="Zhou Y."/>
        </authorList>
    </citation>
    <scope>NUCLEOTIDE SEQUENCE</scope>
    <source>
        <strain evidence="10">CGMCC 1.15388</strain>
    </source>
</reference>
<dbReference type="PANTHER" id="PTHR32494:SF19">
    <property type="entry name" value="ALLANTOATE DEIMINASE-RELATED"/>
    <property type="match status" value="1"/>
</dbReference>
<dbReference type="GO" id="GO:0046872">
    <property type="term" value="F:metal ion binding"/>
    <property type="evidence" value="ECO:0007669"/>
    <property type="project" value="UniProtKB-KW"/>
</dbReference>
<keyword evidence="7" id="KW-0862">Zinc</keyword>
<comment type="caution">
    <text evidence="10">The sequence shown here is derived from an EMBL/GenBank/DDBJ whole genome shotgun (WGS) entry which is preliminary data.</text>
</comment>
<accession>A0A917EQB3</accession>
<keyword evidence="5 10" id="KW-0378">Hydrolase</keyword>
<dbReference type="CDD" id="cd03884">
    <property type="entry name" value="M20_bAS"/>
    <property type="match status" value="1"/>
</dbReference>
<keyword evidence="11" id="KW-1185">Reference proteome</keyword>
<dbReference type="NCBIfam" id="NF006775">
    <property type="entry name" value="PRK09290.2-5"/>
    <property type="match status" value="1"/>
</dbReference>
<evidence type="ECO:0000256" key="2">
    <source>
        <dbReference type="ARBA" id="ARBA00006153"/>
    </source>
</evidence>
<feature type="binding site" evidence="7">
    <location>
        <position position="104"/>
    </location>
    <ligand>
        <name>Zn(2+)</name>
        <dbReference type="ChEBI" id="CHEBI:29105"/>
        <label>1</label>
    </ligand>
</feature>
<dbReference type="SUPFAM" id="SSF53187">
    <property type="entry name" value="Zn-dependent exopeptidases"/>
    <property type="match status" value="1"/>
</dbReference>
<dbReference type="SUPFAM" id="SSF55031">
    <property type="entry name" value="Bacterial exopeptidase dimerisation domain"/>
    <property type="match status" value="1"/>
</dbReference>
<dbReference type="EMBL" id="BMIS01000003">
    <property type="protein sequence ID" value="GGE65424.1"/>
    <property type="molecule type" value="Genomic_DNA"/>
</dbReference>
<dbReference type="AlphaFoldDB" id="A0A917EQB3"/>
<feature type="binding site" evidence="7">
    <location>
        <position position="143"/>
    </location>
    <ligand>
        <name>Zn(2+)</name>
        <dbReference type="ChEBI" id="CHEBI:29105"/>
        <label>2</label>
    </ligand>
</feature>
<dbReference type="NCBIfam" id="TIGR01879">
    <property type="entry name" value="hydantase"/>
    <property type="match status" value="1"/>
</dbReference>
<feature type="binding site" evidence="7">
    <location>
        <position position="398"/>
    </location>
    <ligand>
        <name>Zn(2+)</name>
        <dbReference type="ChEBI" id="CHEBI:29105"/>
        <label>2</label>
    </ligand>
</feature>
<dbReference type="Gene3D" id="3.30.70.360">
    <property type="match status" value="1"/>
</dbReference>
<evidence type="ECO:0000313" key="10">
    <source>
        <dbReference type="EMBL" id="GGE65424.1"/>
    </source>
</evidence>
<dbReference type="Gene3D" id="3.40.630.10">
    <property type="entry name" value="Zn peptidases"/>
    <property type="match status" value="1"/>
</dbReference>
<keyword evidence="4 7" id="KW-0479">Metal-binding</keyword>
<dbReference type="Pfam" id="PF07687">
    <property type="entry name" value="M20_dimer"/>
    <property type="match status" value="1"/>
</dbReference>
<dbReference type="PANTHER" id="PTHR32494">
    <property type="entry name" value="ALLANTOATE DEIMINASE-RELATED"/>
    <property type="match status" value="1"/>
</dbReference>
<feature type="binding site" evidence="8">
    <location>
        <position position="290"/>
    </location>
    <ligand>
        <name>allantoate</name>
        <dbReference type="ChEBI" id="CHEBI:17536"/>
    </ligand>
</feature>
<proteinExistence type="inferred from homology"/>
<sequence>MTYQPSEATMAAAQRIMDRCDELAGITALSDDAGQPAGILRSYLTPEHAEHNALAAAWMTEVGLSTWQDAAGNQCARLEGSQDGLPALMLASHLDTVPDAGRYDGILGVLLAIEVARRVKERVQQTGEQLPFALEVAAYADEEGTRFGTTLLGSWAMAGKWQQAWWDQTDADGVTLREAFTRFGLDPERITEAARKPEDLVGYLEAHIEQGPYLEVDGRPLGVVTSIAGARRFLISVIGEARHAGGTPYERRRDALIGASQAVLDIERIARDQGAIATVGQLEAQPGAVNVVPGRADFSLDLRAEQDAVRDGAWDTIRAAVEEFCAGRGLQVEIEEIHSAPTVCCDDTLRQAVVAGVGTTGDTDPMHLYSRAGHDAMAMAAVTDFAMLFTRCEDGISHHPAENVILEDVAYALDAFEAAVWTVAESHQEKKPAHTADAGSL</sequence>
<comment type="subunit">
    <text evidence="3">Homodimer.</text>
</comment>
<evidence type="ECO:0000256" key="3">
    <source>
        <dbReference type="ARBA" id="ARBA00011738"/>
    </source>
</evidence>
<comment type="cofactor">
    <cofactor evidence="1">
        <name>Mn(2+)</name>
        <dbReference type="ChEBI" id="CHEBI:29035"/>
    </cofactor>
</comment>
<feature type="binding site" evidence="7">
    <location>
        <position position="207"/>
    </location>
    <ligand>
        <name>Zn(2+)</name>
        <dbReference type="ChEBI" id="CHEBI:29105"/>
        <label>1</label>
    </ligand>
</feature>